<keyword evidence="13" id="KW-1185">Reference proteome</keyword>
<evidence type="ECO:0000256" key="7">
    <source>
        <dbReference type="ARBA" id="ARBA00022918"/>
    </source>
</evidence>
<dbReference type="GO" id="GO:0015074">
    <property type="term" value="P:DNA integration"/>
    <property type="evidence" value="ECO:0007669"/>
    <property type="project" value="UniProtKB-KW"/>
</dbReference>
<dbReference type="Proteomes" id="UP001458880">
    <property type="component" value="Unassembled WGS sequence"/>
</dbReference>
<evidence type="ECO:0000256" key="9">
    <source>
        <dbReference type="ARBA" id="ARBA00023172"/>
    </source>
</evidence>
<gene>
    <name evidence="12" type="ORF">QE152_g26401</name>
</gene>
<accession>A0AAW1JYC0</accession>
<dbReference type="InterPro" id="IPR057670">
    <property type="entry name" value="SH3_retrovirus"/>
</dbReference>
<dbReference type="InterPro" id="IPR012337">
    <property type="entry name" value="RNaseH-like_sf"/>
</dbReference>
<feature type="domain" description="Retroviral polymerase SH3-like" evidence="11">
    <location>
        <begin position="49"/>
        <end position="103"/>
    </location>
</feature>
<keyword evidence="9" id="KW-0233">DNA recombination</keyword>
<keyword evidence="4" id="KW-0378">Hydrolase</keyword>
<name>A0AAW1JYC0_POPJA</name>
<dbReference type="GO" id="GO:0003964">
    <property type="term" value="F:RNA-directed DNA polymerase activity"/>
    <property type="evidence" value="ECO:0007669"/>
    <property type="project" value="UniProtKB-KW"/>
</dbReference>
<dbReference type="Pfam" id="PF25597">
    <property type="entry name" value="SH3_retrovirus"/>
    <property type="match status" value="1"/>
</dbReference>
<dbReference type="PANTHER" id="PTHR42648:SF11">
    <property type="entry name" value="TRANSPOSON TY4-P GAG-POL POLYPROTEIN"/>
    <property type="match status" value="1"/>
</dbReference>
<protein>
    <recommendedName>
        <fullName evidence="11">Retroviral polymerase SH3-like domain-containing protein</fullName>
    </recommendedName>
</protein>
<sequence>MEKSFWGEAIQTATYLCNRSPSKAIAEQTPAELWFSKKINMSNLRVFGSIAYVHIPSELRTKLASKSRKCIMIGYSSNGYRLWDPEHGKVVIARDVVFNEHTRNGRTDVSFYDQYSVDNDENDDEVDQEQESDSLSSTENTNFQEERKRDRWPPVWHTDYEFGALALNACMAEDIPKSIEEVDTSTEKENWKKAIQEEYDALMKNNVWELVEKPRYQNCATDTHYNYLQRILRYLKSTIELKLCYTKNANANPLLGYADADWGNDVDRLLGICSKNEIQSKTIKPIFIPTTEQVADILTKGLALAKFAYFRGKLGVV</sequence>
<evidence type="ECO:0000256" key="6">
    <source>
        <dbReference type="ARBA" id="ARBA00022908"/>
    </source>
</evidence>
<keyword evidence="6" id="KW-0229">DNA integration</keyword>
<evidence type="ECO:0000256" key="3">
    <source>
        <dbReference type="ARBA" id="ARBA00022759"/>
    </source>
</evidence>
<dbReference type="GO" id="GO:0046872">
    <property type="term" value="F:metal ion binding"/>
    <property type="evidence" value="ECO:0007669"/>
    <property type="project" value="UniProtKB-KW"/>
</dbReference>
<dbReference type="EMBL" id="JASPKY010000302">
    <property type="protein sequence ID" value="KAK9709782.1"/>
    <property type="molecule type" value="Genomic_DNA"/>
</dbReference>
<feature type="region of interest" description="Disordered" evidence="10">
    <location>
        <begin position="113"/>
        <end position="150"/>
    </location>
</feature>
<feature type="compositionally biased region" description="Acidic residues" evidence="10">
    <location>
        <begin position="118"/>
        <end position="132"/>
    </location>
</feature>
<dbReference type="GO" id="GO:0016787">
    <property type="term" value="F:hydrolase activity"/>
    <property type="evidence" value="ECO:0007669"/>
    <property type="project" value="UniProtKB-KW"/>
</dbReference>
<evidence type="ECO:0000256" key="2">
    <source>
        <dbReference type="ARBA" id="ARBA00022723"/>
    </source>
</evidence>
<keyword evidence="1" id="KW-0540">Nuclease</keyword>
<dbReference type="GO" id="GO:0006310">
    <property type="term" value="P:DNA recombination"/>
    <property type="evidence" value="ECO:0007669"/>
    <property type="project" value="UniProtKB-KW"/>
</dbReference>
<evidence type="ECO:0000256" key="5">
    <source>
        <dbReference type="ARBA" id="ARBA00022842"/>
    </source>
</evidence>
<keyword evidence="3" id="KW-0255">Endonuclease</keyword>
<evidence type="ECO:0000313" key="12">
    <source>
        <dbReference type="EMBL" id="KAK9709782.1"/>
    </source>
</evidence>
<evidence type="ECO:0000313" key="13">
    <source>
        <dbReference type="Proteomes" id="UP001458880"/>
    </source>
</evidence>
<dbReference type="GO" id="GO:0003887">
    <property type="term" value="F:DNA-directed DNA polymerase activity"/>
    <property type="evidence" value="ECO:0007669"/>
    <property type="project" value="UniProtKB-KW"/>
</dbReference>
<keyword evidence="8" id="KW-0548">Nucleotidyltransferase</keyword>
<keyword evidence="8" id="KW-0239">DNA-directed DNA polymerase</keyword>
<organism evidence="12 13">
    <name type="scientific">Popillia japonica</name>
    <name type="common">Japanese beetle</name>
    <dbReference type="NCBI Taxonomy" id="7064"/>
    <lineage>
        <taxon>Eukaryota</taxon>
        <taxon>Metazoa</taxon>
        <taxon>Ecdysozoa</taxon>
        <taxon>Arthropoda</taxon>
        <taxon>Hexapoda</taxon>
        <taxon>Insecta</taxon>
        <taxon>Pterygota</taxon>
        <taxon>Neoptera</taxon>
        <taxon>Endopterygota</taxon>
        <taxon>Coleoptera</taxon>
        <taxon>Polyphaga</taxon>
        <taxon>Scarabaeiformia</taxon>
        <taxon>Scarabaeidae</taxon>
        <taxon>Rutelinae</taxon>
        <taxon>Popillia</taxon>
    </lineage>
</organism>
<evidence type="ECO:0000259" key="11">
    <source>
        <dbReference type="Pfam" id="PF25597"/>
    </source>
</evidence>
<comment type="caution">
    <text evidence="12">The sequence shown here is derived from an EMBL/GenBank/DDBJ whole genome shotgun (WGS) entry which is preliminary data.</text>
</comment>
<dbReference type="AlphaFoldDB" id="A0AAW1JYC0"/>
<dbReference type="InterPro" id="IPR039537">
    <property type="entry name" value="Retrotran_Ty1/copia-like"/>
</dbReference>
<evidence type="ECO:0000256" key="8">
    <source>
        <dbReference type="ARBA" id="ARBA00022932"/>
    </source>
</evidence>
<reference evidence="12 13" key="1">
    <citation type="journal article" date="2024" name="BMC Genomics">
        <title>De novo assembly and annotation of Popillia japonica's genome with initial clues to its potential as an invasive pest.</title>
        <authorList>
            <person name="Cucini C."/>
            <person name="Boschi S."/>
            <person name="Funari R."/>
            <person name="Cardaioli E."/>
            <person name="Iannotti N."/>
            <person name="Marturano G."/>
            <person name="Paoli F."/>
            <person name="Bruttini M."/>
            <person name="Carapelli A."/>
            <person name="Frati F."/>
            <person name="Nardi F."/>
        </authorList>
    </citation>
    <scope>NUCLEOTIDE SEQUENCE [LARGE SCALE GENOMIC DNA]</scope>
    <source>
        <strain evidence="12">DMR45628</strain>
    </source>
</reference>
<keyword evidence="8" id="KW-0808">Transferase</keyword>
<keyword evidence="7" id="KW-0695">RNA-directed DNA polymerase</keyword>
<evidence type="ECO:0000256" key="4">
    <source>
        <dbReference type="ARBA" id="ARBA00022801"/>
    </source>
</evidence>
<dbReference type="SUPFAM" id="SSF53098">
    <property type="entry name" value="Ribonuclease H-like"/>
    <property type="match status" value="1"/>
</dbReference>
<keyword evidence="2" id="KW-0479">Metal-binding</keyword>
<evidence type="ECO:0000256" key="10">
    <source>
        <dbReference type="SAM" id="MobiDB-lite"/>
    </source>
</evidence>
<dbReference type="GO" id="GO:0004519">
    <property type="term" value="F:endonuclease activity"/>
    <property type="evidence" value="ECO:0007669"/>
    <property type="project" value="UniProtKB-KW"/>
</dbReference>
<dbReference type="PANTHER" id="PTHR42648">
    <property type="entry name" value="TRANSPOSASE, PUTATIVE-RELATED"/>
    <property type="match status" value="1"/>
</dbReference>
<evidence type="ECO:0000256" key="1">
    <source>
        <dbReference type="ARBA" id="ARBA00022722"/>
    </source>
</evidence>
<proteinExistence type="predicted"/>
<keyword evidence="5" id="KW-0460">Magnesium</keyword>